<accession>A0A261R183</accession>
<reference evidence="9" key="1">
    <citation type="submission" date="2017-05" db="EMBL/GenBank/DDBJ databases">
        <title>Complete and WGS of Bordetella genogroups.</title>
        <authorList>
            <person name="Spilker T."/>
            <person name="Lipuma J."/>
        </authorList>
    </citation>
    <scope>NUCLEOTIDE SEQUENCE [LARGE SCALE GENOMIC DNA]</scope>
    <source>
        <strain evidence="9">AU18089</strain>
    </source>
</reference>
<protein>
    <recommendedName>
        <fullName evidence="6">Ribose 1,5-bisphosphate phosphokinase PhnN</fullName>
        <ecNumber evidence="6">2.7.4.23</ecNumber>
    </recommendedName>
    <alternativeName>
        <fullName evidence="6">Ribose 1,5-bisphosphokinase</fullName>
    </alternativeName>
</protein>
<keyword evidence="3 6" id="KW-0808">Transferase</keyword>
<evidence type="ECO:0000256" key="2">
    <source>
        <dbReference type="ARBA" id="ARBA00005069"/>
    </source>
</evidence>
<sequence>MSAAAMPLHAAPQACLHGRLIYLMGASGSGKDTLLRHVRLAVQPQEPVLVAHRYITRPSGADEASVNLSAVEFERCLAMGCFALHWDSHGLRYGIGIEIDSWLARGAAVIINGSRTHLAQAFRRYPGLVGVEVVADPDTLARRLAARGRETPEQIEARLRQAAHPFAVPPGCRTTRLCNNDTPDHAAQRLLRLVRLELAAAAA</sequence>
<dbReference type="InterPro" id="IPR012699">
    <property type="entry name" value="PhnN"/>
</dbReference>
<dbReference type="EC" id="2.7.4.23" evidence="6"/>
<dbReference type="Proteomes" id="UP000216947">
    <property type="component" value="Unassembled WGS sequence"/>
</dbReference>
<gene>
    <name evidence="6" type="primary">phnN</name>
    <name evidence="8" type="ORF">CAL19_13520</name>
</gene>
<comment type="function">
    <text evidence="6">Catalyzes the phosphorylation of ribose 1,5-bisphosphate to 5-phospho-D-ribosyl alpha-1-diphosphate (PRPP).</text>
</comment>
<comment type="caution">
    <text evidence="8">The sequence shown here is derived from an EMBL/GenBank/DDBJ whole genome shotgun (WGS) entry which is preliminary data.</text>
</comment>
<keyword evidence="9" id="KW-1185">Reference proteome</keyword>
<proteinExistence type="inferred from homology"/>
<dbReference type="HAMAP" id="MF_00836">
    <property type="entry name" value="PhnN"/>
    <property type="match status" value="1"/>
</dbReference>
<feature type="domain" description="Guanylate kinase/L-type calcium channel beta subunit" evidence="7">
    <location>
        <begin position="17"/>
        <end position="198"/>
    </location>
</feature>
<organism evidence="8 9">
    <name type="scientific">Bordetella genomosp. 7</name>
    <dbReference type="NCBI Taxonomy" id="1416805"/>
    <lineage>
        <taxon>Bacteria</taxon>
        <taxon>Pseudomonadati</taxon>
        <taxon>Pseudomonadota</taxon>
        <taxon>Betaproteobacteria</taxon>
        <taxon>Burkholderiales</taxon>
        <taxon>Alcaligenaceae</taxon>
        <taxon>Bordetella</taxon>
    </lineage>
</organism>
<comment type="catalytic activity">
    <reaction evidence="1 6">
        <text>alpha-D-ribose 1,5-bisphosphate + ATP = 5-phospho-alpha-D-ribose 1-diphosphate + ADP</text>
        <dbReference type="Rhea" id="RHEA:20109"/>
        <dbReference type="ChEBI" id="CHEBI:30616"/>
        <dbReference type="ChEBI" id="CHEBI:58017"/>
        <dbReference type="ChEBI" id="CHEBI:68688"/>
        <dbReference type="ChEBI" id="CHEBI:456216"/>
        <dbReference type="EC" id="2.7.4.23"/>
    </reaction>
</comment>
<dbReference type="GO" id="GO:0006015">
    <property type="term" value="P:5-phosphoribose 1-diphosphate biosynthetic process"/>
    <property type="evidence" value="ECO:0007669"/>
    <property type="project" value="UniProtKB-UniRule"/>
</dbReference>
<dbReference type="NCBIfam" id="TIGR02322">
    <property type="entry name" value="phosphon_PhnN"/>
    <property type="match status" value="1"/>
</dbReference>
<dbReference type="GO" id="GO:0005524">
    <property type="term" value="F:ATP binding"/>
    <property type="evidence" value="ECO:0007669"/>
    <property type="project" value="UniProtKB-KW"/>
</dbReference>
<keyword evidence="5 6" id="KW-0067">ATP-binding</keyword>
<keyword evidence="4 6" id="KW-0547">Nucleotide-binding</keyword>
<name>A0A261R183_9BORD</name>
<comment type="pathway">
    <text evidence="2 6">Metabolic intermediate biosynthesis; 5-phospho-alpha-D-ribose 1-diphosphate biosynthesis; 5-phospho-alpha-D-ribose 1-diphosphate from D-ribose 5-phosphate (route II): step 3/3.</text>
</comment>
<dbReference type="NCBIfam" id="NF007485">
    <property type="entry name" value="PRK10078.1"/>
    <property type="match status" value="1"/>
</dbReference>
<evidence type="ECO:0000256" key="3">
    <source>
        <dbReference type="ARBA" id="ARBA00022679"/>
    </source>
</evidence>
<dbReference type="SMART" id="SM00072">
    <property type="entry name" value="GuKc"/>
    <property type="match status" value="1"/>
</dbReference>
<dbReference type="SUPFAM" id="SSF52540">
    <property type="entry name" value="P-loop containing nucleoside triphosphate hydrolases"/>
    <property type="match status" value="1"/>
</dbReference>
<evidence type="ECO:0000313" key="8">
    <source>
        <dbReference type="EMBL" id="OZI18083.1"/>
    </source>
</evidence>
<dbReference type="AlphaFoldDB" id="A0A261R183"/>
<dbReference type="EMBL" id="NEVK01000006">
    <property type="protein sequence ID" value="OZI18083.1"/>
    <property type="molecule type" value="Genomic_DNA"/>
</dbReference>
<dbReference type="GO" id="GO:0019634">
    <property type="term" value="P:organic phosphonate metabolic process"/>
    <property type="evidence" value="ECO:0007669"/>
    <property type="project" value="UniProtKB-UniRule"/>
</dbReference>
<evidence type="ECO:0000256" key="5">
    <source>
        <dbReference type="ARBA" id="ARBA00022840"/>
    </source>
</evidence>
<evidence type="ECO:0000256" key="4">
    <source>
        <dbReference type="ARBA" id="ARBA00022741"/>
    </source>
</evidence>
<dbReference type="InterPro" id="IPR027417">
    <property type="entry name" value="P-loop_NTPase"/>
</dbReference>
<dbReference type="RefSeq" id="WP_249276314.1">
    <property type="nucleotide sequence ID" value="NZ_NEVK01000006.1"/>
</dbReference>
<dbReference type="UniPathway" id="UPA00087">
    <property type="reaction ID" value="UER00175"/>
</dbReference>
<keyword evidence="8" id="KW-0418">Kinase</keyword>
<dbReference type="Gene3D" id="3.40.50.300">
    <property type="entry name" value="P-loop containing nucleotide triphosphate hydrolases"/>
    <property type="match status" value="1"/>
</dbReference>
<evidence type="ECO:0000256" key="6">
    <source>
        <dbReference type="HAMAP-Rule" id="MF_00836"/>
    </source>
</evidence>
<comment type="caution">
    <text evidence="6">Lacks conserved residue(s) required for the propagation of feature annotation.</text>
</comment>
<dbReference type="InterPro" id="IPR008145">
    <property type="entry name" value="GK/Ca_channel_bsu"/>
</dbReference>
<evidence type="ECO:0000313" key="9">
    <source>
        <dbReference type="Proteomes" id="UP000216947"/>
    </source>
</evidence>
<evidence type="ECO:0000256" key="1">
    <source>
        <dbReference type="ARBA" id="ARBA00000373"/>
    </source>
</evidence>
<evidence type="ECO:0000259" key="7">
    <source>
        <dbReference type="SMART" id="SM00072"/>
    </source>
</evidence>
<comment type="similarity">
    <text evidence="6">Belongs to the ribose 1,5-bisphosphokinase family.</text>
</comment>
<dbReference type="GO" id="GO:0033863">
    <property type="term" value="F:ribose 1,5-bisphosphate phosphokinase activity"/>
    <property type="evidence" value="ECO:0007669"/>
    <property type="project" value="UniProtKB-UniRule"/>
</dbReference>